<dbReference type="OrthoDB" id="5297256at2"/>
<name>A0A4R6G606_9BURK</name>
<dbReference type="RefSeq" id="WP_112991969.1">
    <property type="nucleotide sequence ID" value="NZ_PTLZ01000002.1"/>
</dbReference>
<reference evidence="4 5" key="1">
    <citation type="submission" date="2019-03" db="EMBL/GenBank/DDBJ databases">
        <title>Genomic Encyclopedia of Type Strains, Phase IV (KMG-IV): sequencing the most valuable type-strain genomes for metagenomic binning, comparative biology and taxonomic classification.</title>
        <authorList>
            <person name="Goeker M."/>
        </authorList>
    </citation>
    <scope>NUCLEOTIDE SEQUENCE [LARGE SCALE GENOMIC DNA]</scope>
    <source>
        <strain evidence="4 5">DSM 18555</strain>
    </source>
</reference>
<evidence type="ECO:0000313" key="5">
    <source>
        <dbReference type="Proteomes" id="UP000294737"/>
    </source>
</evidence>
<keyword evidence="1" id="KW-0732">Signal</keyword>
<sequence length="166" mass="18868">MKNFLRALFSFVCGLLMFGCNGRAIEDFGLEKLSKGVSTETDVRSAMGEPEMVWKEDNGSRTLEYPKGPEGHRTFMVNLDAQGIFQNYTQVLTQQNFATIKVGMSRDQVRRILGKPRTVVKFGLKNEEVWDWRYLEGPTTERFFNVHFDVDSGTVTQTSVSDPVRG</sequence>
<evidence type="ECO:0000259" key="3">
    <source>
        <dbReference type="Pfam" id="PF04355"/>
    </source>
</evidence>
<proteinExistence type="predicted"/>
<dbReference type="Pfam" id="PF04355">
    <property type="entry name" value="BamE"/>
    <property type="match status" value="1"/>
</dbReference>
<dbReference type="GO" id="GO:0019867">
    <property type="term" value="C:outer membrane"/>
    <property type="evidence" value="ECO:0007669"/>
    <property type="project" value="InterPro"/>
</dbReference>
<dbReference type="PROSITE" id="PS51257">
    <property type="entry name" value="PROKAR_LIPOPROTEIN"/>
    <property type="match status" value="1"/>
</dbReference>
<evidence type="ECO:0000256" key="1">
    <source>
        <dbReference type="ARBA" id="ARBA00022729"/>
    </source>
</evidence>
<feature type="domain" description="Outer membrane protein assembly factor BamE" evidence="3">
    <location>
        <begin position="91"/>
        <end position="149"/>
    </location>
</feature>
<keyword evidence="2" id="KW-0472">Membrane</keyword>
<dbReference type="EMBL" id="SNWF01000005">
    <property type="protein sequence ID" value="TDN89883.1"/>
    <property type="molecule type" value="Genomic_DNA"/>
</dbReference>
<organism evidence="4 5">
    <name type="scientific">Herminiimonas fonticola</name>
    <dbReference type="NCBI Taxonomy" id="303380"/>
    <lineage>
        <taxon>Bacteria</taxon>
        <taxon>Pseudomonadati</taxon>
        <taxon>Pseudomonadota</taxon>
        <taxon>Betaproteobacteria</taxon>
        <taxon>Burkholderiales</taxon>
        <taxon>Oxalobacteraceae</taxon>
        <taxon>Herminiimonas</taxon>
    </lineage>
</organism>
<dbReference type="Proteomes" id="UP000294737">
    <property type="component" value="Unassembled WGS sequence"/>
</dbReference>
<gene>
    <name evidence="4" type="ORF">EV677_1948</name>
</gene>
<dbReference type="InterPro" id="IPR007450">
    <property type="entry name" value="BamE_dom"/>
</dbReference>
<dbReference type="Gene3D" id="3.30.1450.10">
    <property type="match status" value="1"/>
</dbReference>
<comment type="caution">
    <text evidence="4">The sequence shown here is derived from an EMBL/GenBank/DDBJ whole genome shotgun (WGS) entry which is preliminary data.</text>
</comment>
<dbReference type="InterPro" id="IPR037873">
    <property type="entry name" value="BamE-like"/>
</dbReference>
<evidence type="ECO:0000313" key="4">
    <source>
        <dbReference type="EMBL" id="TDN89883.1"/>
    </source>
</evidence>
<keyword evidence="5" id="KW-1185">Reference proteome</keyword>
<dbReference type="AlphaFoldDB" id="A0A4R6G606"/>
<accession>A0A4R6G606</accession>
<evidence type="ECO:0000256" key="2">
    <source>
        <dbReference type="ARBA" id="ARBA00023136"/>
    </source>
</evidence>
<protein>
    <submittedName>
        <fullName evidence="4">Beta-barrel assembly machine subunit BamE</fullName>
    </submittedName>
</protein>